<evidence type="ECO:0000256" key="1">
    <source>
        <dbReference type="ARBA" id="ARBA00004651"/>
    </source>
</evidence>
<accession>A0A3P3XH99</accession>
<evidence type="ECO:0000256" key="9">
    <source>
        <dbReference type="ARBA" id="ARBA00037998"/>
    </source>
</evidence>
<dbReference type="GO" id="GO:0015190">
    <property type="term" value="F:L-leucine transmembrane transporter activity"/>
    <property type="evidence" value="ECO:0007669"/>
    <property type="project" value="TreeGrafter"/>
</dbReference>
<keyword evidence="6" id="KW-0029">Amino-acid transport</keyword>
<keyword evidence="5 10" id="KW-0812">Transmembrane</keyword>
<dbReference type="GO" id="GO:0015808">
    <property type="term" value="P:L-alanine transport"/>
    <property type="evidence" value="ECO:0007669"/>
    <property type="project" value="TreeGrafter"/>
</dbReference>
<evidence type="ECO:0000256" key="7">
    <source>
        <dbReference type="ARBA" id="ARBA00022989"/>
    </source>
</evidence>
<protein>
    <submittedName>
        <fullName evidence="11">Leucine/isoleucine/valine transporter subunit membrane component of ABC superfamily</fullName>
    </submittedName>
</protein>
<sequence>MEYFLKLFLSGTAKGSIYALIALGYTMVYGIIQLINFAHGEIYMIGGFTALILGGFFFSNGMPVWLVLLFSVLLSIIYASAFGYTIEKIAYRPLRGKPRLSALISAIGVSIVLQNFVLLAQTEKFMPFPSYLPEFSWLQPYKEYINSTQLIILGVTAIIMVFLTLLIKFTRIGKAMRATAQDMHMAQLVGVDVNQVISVTFIIGSSLAAIGGVLICSYMGQINYYIGFVAGIKAFVAAVLGGIGSIPGAVLGSFILGWTESLGTGYISSDYEDAFAFVILIVILLIKPDGILGRTQRQKV</sequence>
<keyword evidence="4" id="KW-0997">Cell inner membrane</keyword>
<gene>
    <name evidence="11" type="primary">livH</name>
    <name evidence="11" type="ORF">SPIROBIBN47_210027</name>
</gene>
<evidence type="ECO:0000256" key="8">
    <source>
        <dbReference type="ARBA" id="ARBA00023136"/>
    </source>
</evidence>
<feature type="transmembrane region" description="Helical" evidence="10">
    <location>
        <begin position="15"/>
        <end position="35"/>
    </location>
</feature>
<feature type="transmembrane region" description="Helical" evidence="10">
    <location>
        <begin position="144"/>
        <end position="167"/>
    </location>
</feature>
<evidence type="ECO:0000313" key="11">
    <source>
        <dbReference type="EMBL" id="SLM11674.1"/>
    </source>
</evidence>
<keyword evidence="8 10" id="KW-0472">Membrane</keyword>
<dbReference type="GO" id="GO:0005304">
    <property type="term" value="F:L-valine transmembrane transporter activity"/>
    <property type="evidence" value="ECO:0007669"/>
    <property type="project" value="TreeGrafter"/>
</dbReference>
<dbReference type="Pfam" id="PF02653">
    <property type="entry name" value="BPD_transp_2"/>
    <property type="match status" value="1"/>
</dbReference>
<evidence type="ECO:0000256" key="6">
    <source>
        <dbReference type="ARBA" id="ARBA00022970"/>
    </source>
</evidence>
<dbReference type="EMBL" id="FWDM01000014">
    <property type="protein sequence ID" value="SLM11674.1"/>
    <property type="molecule type" value="Genomic_DNA"/>
</dbReference>
<keyword evidence="2" id="KW-0813">Transport</keyword>
<feature type="transmembrane region" description="Helical" evidence="10">
    <location>
        <begin position="98"/>
        <end position="120"/>
    </location>
</feature>
<dbReference type="GO" id="GO:1903806">
    <property type="term" value="P:L-isoleucine import across plasma membrane"/>
    <property type="evidence" value="ECO:0007669"/>
    <property type="project" value="TreeGrafter"/>
</dbReference>
<feature type="transmembrane region" description="Helical" evidence="10">
    <location>
        <begin position="42"/>
        <end position="58"/>
    </location>
</feature>
<dbReference type="CDD" id="cd06582">
    <property type="entry name" value="TM_PBP1_LivH_like"/>
    <property type="match status" value="1"/>
</dbReference>
<dbReference type="PANTHER" id="PTHR11795:SF371">
    <property type="entry name" value="HIGH-AFFINITY BRANCHED-CHAIN AMINO ACID TRANSPORT SYSTEM PERMEASE PROTEIN LIVH"/>
    <property type="match status" value="1"/>
</dbReference>
<keyword evidence="3" id="KW-1003">Cell membrane</keyword>
<evidence type="ECO:0000256" key="3">
    <source>
        <dbReference type="ARBA" id="ARBA00022475"/>
    </source>
</evidence>
<dbReference type="AlphaFoldDB" id="A0A3P3XH99"/>
<dbReference type="GO" id="GO:0015188">
    <property type="term" value="F:L-isoleucine transmembrane transporter activity"/>
    <property type="evidence" value="ECO:0007669"/>
    <property type="project" value="TreeGrafter"/>
</dbReference>
<dbReference type="GO" id="GO:0042941">
    <property type="term" value="P:D-alanine transmembrane transport"/>
    <property type="evidence" value="ECO:0007669"/>
    <property type="project" value="TreeGrafter"/>
</dbReference>
<reference evidence="11" key="1">
    <citation type="submission" date="2017-02" db="EMBL/GenBank/DDBJ databases">
        <authorList>
            <person name="Regsiter A."/>
            <person name="William W."/>
        </authorList>
    </citation>
    <scope>NUCLEOTIDE SEQUENCE</scope>
    <source>
        <strain evidence="11">Bib</strain>
    </source>
</reference>
<evidence type="ECO:0000256" key="5">
    <source>
        <dbReference type="ARBA" id="ARBA00022692"/>
    </source>
</evidence>
<dbReference type="InterPro" id="IPR001851">
    <property type="entry name" value="ABC_transp_permease"/>
</dbReference>
<feature type="transmembrane region" description="Helical" evidence="10">
    <location>
        <begin position="274"/>
        <end position="292"/>
    </location>
</feature>
<proteinExistence type="inferred from homology"/>
<evidence type="ECO:0000256" key="2">
    <source>
        <dbReference type="ARBA" id="ARBA00022448"/>
    </source>
</evidence>
<evidence type="ECO:0000256" key="4">
    <source>
        <dbReference type="ARBA" id="ARBA00022519"/>
    </source>
</evidence>
<name>A0A3P3XH99_9SPIR</name>
<feature type="transmembrane region" description="Helical" evidence="10">
    <location>
        <begin position="64"/>
        <end position="86"/>
    </location>
</feature>
<dbReference type="InterPro" id="IPR052157">
    <property type="entry name" value="BCAA_transport_permease"/>
</dbReference>
<evidence type="ECO:0000256" key="10">
    <source>
        <dbReference type="SAM" id="Phobius"/>
    </source>
</evidence>
<comment type="subcellular location">
    <subcellularLocation>
        <location evidence="1">Cell membrane</location>
        <topology evidence="1">Multi-pass membrane protein</topology>
    </subcellularLocation>
</comment>
<dbReference type="GO" id="GO:0005886">
    <property type="term" value="C:plasma membrane"/>
    <property type="evidence" value="ECO:0007669"/>
    <property type="project" value="UniProtKB-SubCell"/>
</dbReference>
<dbReference type="PANTHER" id="PTHR11795">
    <property type="entry name" value="BRANCHED-CHAIN AMINO ACID TRANSPORT SYSTEM PERMEASE PROTEIN LIVH"/>
    <property type="match status" value="1"/>
</dbReference>
<comment type="similarity">
    <text evidence="9">Belongs to the binding-protein-dependent transport system permease family. LivHM subfamily.</text>
</comment>
<keyword evidence="7 10" id="KW-1133">Transmembrane helix</keyword>
<organism evidence="11">
    <name type="scientific">uncultured spirochete</name>
    <dbReference type="NCBI Taxonomy" id="156406"/>
    <lineage>
        <taxon>Bacteria</taxon>
        <taxon>Pseudomonadati</taxon>
        <taxon>Spirochaetota</taxon>
        <taxon>Spirochaetia</taxon>
        <taxon>Spirochaetales</taxon>
        <taxon>environmental samples</taxon>
    </lineage>
</organism>
<dbReference type="GO" id="GO:0015192">
    <property type="term" value="F:L-phenylalanine transmembrane transporter activity"/>
    <property type="evidence" value="ECO:0007669"/>
    <property type="project" value="TreeGrafter"/>
</dbReference>
<feature type="transmembrane region" description="Helical" evidence="10">
    <location>
        <begin position="188"/>
        <end position="210"/>
    </location>
</feature>